<dbReference type="EMBL" id="BMVO01000003">
    <property type="protein sequence ID" value="GHA94079.1"/>
    <property type="molecule type" value="Genomic_DNA"/>
</dbReference>
<evidence type="ECO:0000256" key="1">
    <source>
        <dbReference type="ARBA" id="ARBA00022741"/>
    </source>
</evidence>
<name>A0ABQ3DHP7_9ACTN</name>
<feature type="domain" description="Acb2/Tad1 hairpin" evidence="2">
    <location>
        <begin position="6"/>
        <end position="67"/>
    </location>
</feature>
<evidence type="ECO:0000313" key="3">
    <source>
        <dbReference type="EMBL" id="GHA94079.1"/>
    </source>
</evidence>
<dbReference type="Proteomes" id="UP000599437">
    <property type="component" value="Unassembled WGS sequence"/>
</dbReference>
<reference evidence="4" key="1">
    <citation type="journal article" date="2019" name="Int. J. Syst. Evol. Microbiol.">
        <title>The Global Catalogue of Microorganisms (GCM) 10K type strain sequencing project: providing services to taxonomists for standard genome sequencing and annotation.</title>
        <authorList>
            <consortium name="The Broad Institute Genomics Platform"/>
            <consortium name="The Broad Institute Genome Sequencing Center for Infectious Disease"/>
            <person name="Wu L."/>
            <person name="Ma J."/>
        </authorList>
    </citation>
    <scope>NUCLEOTIDE SEQUENCE [LARGE SCALE GENOMIC DNA]</scope>
    <source>
        <strain evidence="4">JCM 4737</strain>
    </source>
</reference>
<comment type="caution">
    <text evidence="3">The sequence shown here is derived from an EMBL/GenBank/DDBJ whole genome shotgun (WGS) entry which is preliminary data.</text>
</comment>
<dbReference type="Pfam" id="PF24729">
    <property type="entry name" value="Acb2_Tad1_hairpin"/>
    <property type="match status" value="1"/>
</dbReference>
<proteinExistence type="predicted"/>
<accession>A0ABQ3DHP7</accession>
<dbReference type="RefSeq" id="WP_138895151.1">
    <property type="nucleotide sequence ID" value="NZ_BMVO01000003.1"/>
</dbReference>
<dbReference type="InterPro" id="IPR056098">
    <property type="entry name" value="Acb2/Tad1_hairpin"/>
</dbReference>
<keyword evidence="1" id="KW-0547">Nucleotide-binding</keyword>
<protein>
    <recommendedName>
        <fullName evidence="2">Acb2/Tad1 hairpin domain-containing protein</fullName>
    </recommendedName>
</protein>
<evidence type="ECO:0000313" key="4">
    <source>
        <dbReference type="Proteomes" id="UP000599437"/>
    </source>
</evidence>
<keyword evidence="4" id="KW-1185">Reference proteome</keyword>
<organism evidence="3 4">
    <name type="scientific">Streptomyces chryseus</name>
    <dbReference type="NCBI Taxonomy" id="68186"/>
    <lineage>
        <taxon>Bacteria</taxon>
        <taxon>Bacillati</taxon>
        <taxon>Actinomycetota</taxon>
        <taxon>Actinomycetes</taxon>
        <taxon>Kitasatosporales</taxon>
        <taxon>Streptomycetaceae</taxon>
        <taxon>Streptomyces</taxon>
    </lineage>
</organism>
<sequence>MAINENEIRTRFAAPATDEARTAIKTRLAAAAQEFALLVHELVPGSREESEAISSVELALWWAQAGVDRRYVPRRAVRPLTPADAEAACLAAMAEADIASAPGWV</sequence>
<evidence type="ECO:0000259" key="2">
    <source>
        <dbReference type="Pfam" id="PF24729"/>
    </source>
</evidence>
<gene>
    <name evidence="3" type="ORF">GCM10010346_16000</name>
</gene>